<dbReference type="Pfam" id="PF08378">
    <property type="entry name" value="NERD"/>
    <property type="match status" value="1"/>
</dbReference>
<gene>
    <name evidence="4" type="ORF">NCTC10797_03868</name>
</gene>
<dbReference type="RefSeq" id="WP_130918061.1">
    <property type="nucleotide sequence ID" value="NZ_LR215973.1"/>
</dbReference>
<protein>
    <submittedName>
        <fullName evidence="4">Nuclease-related domain</fullName>
    </submittedName>
</protein>
<dbReference type="EMBL" id="LR215973">
    <property type="protein sequence ID" value="VFB00077.1"/>
    <property type="molecule type" value="Genomic_DNA"/>
</dbReference>
<keyword evidence="2" id="KW-0812">Transmembrane</keyword>
<evidence type="ECO:0000256" key="1">
    <source>
        <dbReference type="SAM" id="MobiDB-lite"/>
    </source>
</evidence>
<feature type="transmembrane region" description="Helical" evidence="2">
    <location>
        <begin position="235"/>
        <end position="255"/>
    </location>
</feature>
<dbReference type="AlphaFoldDB" id="A0A4U8W233"/>
<keyword evidence="2" id="KW-0472">Membrane</keyword>
<reference evidence="4 5" key="1">
    <citation type="submission" date="2019-02" db="EMBL/GenBank/DDBJ databases">
        <authorList>
            <consortium name="Pathogen Informatics"/>
        </authorList>
    </citation>
    <scope>NUCLEOTIDE SEQUENCE [LARGE SCALE GENOMIC DNA]</scope>
    <source>
        <strain evidence="4 5">3012STDY6756504</strain>
    </source>
</reference>
<organism evidence="4 5">
    <name type="scientific">Nocardia cyriacigeorgica</name>
    <dbReference type="NCBI Taxonomy" id="135487"/>
    <lineage>
        <taxon>Bacteria</taxon>
        <taxon>Bacillati</taxon>
        <taxon>Actinomycetota</taxon>
        <taxon>Actinomycetes</taxon>
        <taxon>Mycobacteriales</taxon>
        <taxon>Nocardiaceae</taxon>
        <taxon>Nocardia</taxon>
    </lineage>
</organism>
<evidence type="ECO:0000313" key="4">
    <source>
        <dbReference type="EMBL" id="VFB00077.1"/>
    </source>
</evidence>
<feature type="compositionally biased region" description="Low complexity" evidence="1">
    <location>
        <begin position="269"/>
        <end position="279"/>
    </location>
</feature>
<dbReference type="InterPro" id="IPR011528">
    <property type="entry name" value="NERD"/>
</dbReference>
<feature type="region of interest" description="Disordered" evidence="1">
    <location>
        <begin position="205"/>
        <end position="233"/>
    </location>
</feature>
<dbReference type="Proteomes" id="UP000290439">
    <property type="component" value="Chromosome"/>
</dbReference>
<feature type="domain" description="NERD" evidence="3">
    <location>
        <begin position="13"/>
        <end position="125"/>
    </location>
</feature>
<evidence type="ECO:0000259" key="3">
    <source>
        <dbReference type="Pfam" id="PF08378"/>
    </source>
</evidence>
<evidence type="ECO:0000313" key="5">
    <source>
        <dbReference type="Proteomes" id="UP000290439"/>
    </source>
</evidence>
<sequence>MLVKIESGAELSAAEREFVECLRKLPTTGVALIDLQVGPDSGKRQVDAVVWTPRGVTVLEARGFRRRQSGILEAGGGRWTISSQPADLEQPEGVDLSDQLEHAVHEVKTALERSLQDPGHLCGAVVLLPWRGAVVRPARTTLRPGLDVVVANAADTTEFRIYLENFAAGPLAWTADRVLAAASALIRDSGSDVLLSREELLAEGFDTAAPTPKPIPARPAPRREPKPENSGRQTAAAWVVLTVGVLGTLVVLGVIMRAILTDGPDVEPTATTTTGATATPQSRATVPAVPVGGGIASPRASVECWPFQAGC</sequence>
<evidence type="ECO:0000256" key="2">
    <source>
        <dbReference type="SAM" id="Phobius"/>
    </source>
</evidence>
<keyword evidence="2" id="KW-1133">Transmembrane helix</keyword>
<feature type="region of interest" description="Disordered" evidence="1">
    <location>
        <begin position="264"/>
        <end position="285"/>
    </location>
</feature>
<name>A0A4U8W233_9NOCA</name>
<accession>A0A4U8W233</accession>
<proteinExistence type="predicted"/>